<dbReference type="EMBL" id="JAIFZO010000002">
    <property type="protein sequence ID" value="MCX4231715.1"/>
    <property type="molecule type" value="Genomic_DNA"/>
</dbReference>
<sequence>MTNVPVVSFEPVKYAACALPTSHPDYADFVIRVIFRPWHGQWEVFHAGPRGGHGGQYLSADGTWSREGHHFDLDTARGLAVDAALTVAVHGRTVADVIAADKQAVVR</sequence>
<name>A0ABT3UVX1_9ACTN</name>
<protein>
    <submittedName>
        <fullName evidence="1">Uncharacterized protein</fullName>
    </submittedName>
</protein>
<organism evidence="1 2">
    <name type="scientific">Streptomyces ortus</name>
    <dbReference type="NCBI Taxonomy" id="2867268"/>
    <lineage>
        <taxon>Bacteria</taxon>
        <taxon>Bacillati</taxon>
        <taxon>Actinomycetota</taxon>
        <taxon>Actinomycetes</taxon>
        <taxon>Kitasatosporales</taxon>
        <taxon>Streptomycetaceae</taxon>
        <taxon>Streptomyces</taxon>
    </lineage>
</organism>
<evidence type="ECO:0000313" key="1">
    <source>
        <dbReference type="EMBL" id="MCX4231715.1"/>
    </source>
</evidence>
<comment type="caution">
    <text evidence="1">The sequence shown here is derived from an EMBL/GenBank/DDBJ whole genome shotgun (WGS) entry which is preliminary data.</text>
</comment>
<gene>
    <name evidence="1" type="ORF">K3769_02805</name>
</gene>
<keyword evidence="2" id="KW-1185">Reference proteome</keyword>
<proteinExistence type="predicted"/>
<evidence type="ECO:0000313" key="2">
    <source>
        <dbReference type="Proteomes" id="UP001165590"/>
    </source>
</evidence>
<accession>A0ABT3UVX1</accession>
<dbReference type="RefSeq" id="WP_267024839.1">
    <property type="nucleotide sequence ID" value="NZ_JAIFZO010000002.1"/>
</dbReference>
<reference evidence="1" key="1">
    <citation type="journal article" date="2022" name="bioRxiv">
        <title>Discovery and biosynthetic assessment of Streptomyces ortus sp nov. isolated from a deep-sea sponge.</title>
        <authorList>
            <person name="Williams S.E."/>
        </authorList>
    </citation>
    <scope>NUCLEOTIDE SEQUENCE</scope>
    <source>
        <strain evidence="1">A15ISP2-DRY2</strain>
    </source>
</reference>
<dbReference type="Proteomes" id="UP001165590">
    <property type="component" value="Unassembled WGS sequence"/>
</dbReference>